<evidence type="ECO:0000259" key="10">
    <source>
        <dbReference type="Pfam" id="PF25989"/>
    </source>
</evidence>
<evidence type="ECO:0000259" key="7">
    <source>
        <dbReference type="Pfam" id="PF25876"/>
    </source>
</evidence>
<dbReference type="Pfam" id="PF25876">
    <property type="entry name" value="HH_MFP_RND"/>
    <property type="match status" value="1"/>
</dbReference>
<feature type="domain" description="Multidrug resistance protein MdtA-like beta-barrel" evidence="9">
    <location>
        <begin position="233"/>
        <end position="317"/>
    </location>
</feature>
<feature type="domain" description="Multidrug resistance protein MdtA-like barrel-sandwich hybrid" evidence="8">
    <location>
        <begin position="88"/>
        <end position="227"/>
    </location>
</feature>
<evidence type="ECO:0000313" key="11">
    <source>
        <dbReference type="EMBL" id="MDI2090660.1"/>
    </source>
</evidence>
<proteinExistence type="inferred from homology"/>
<organism evidence="11 12">
    <name type="scientific">Commensalibacter oyaizuii</name>
    <dbReference type="NCBI Taxonomy" id="3043873"/>
    <lineage>
        <taxon>Bacteria</taxon>
        <taxon>Pseudomonadati</taxon>
        <taxon>Pseudomonadota</taxon>
        <taxon>Alphaproteobacteria</taxon>
        <taxon>Acetobacterales</taxon>
        <taxon>Acetobacteraceae</taxon>
    </lineage>
</organism>
<feature type="transmembrane region" description="Helical" evidence="6">
    <location>
        <begin position="27"/>
        <end position="48"/>
    </location>
</feature>
<evidence type="ECO:0000256" key="2">
    <source>
        <dbReference type="ARBA" id="ARBA00009477"/>
    </source>
</evidence>
<gene>
    <name evidence="11" type="ORF">QJV27_04555</name>
</gene>
<keyword evidence="4" id="KW-0997">Cell inner membrane</keyword>
<evidence type="ECO:0000259" key="8">
    <source>
        <dbReference type="Pfam" id="PF25917"/>
    </source>
</evidence>
<comment type="caution">
    <text evidence="11">The sequence shown here is derived from an EMBL/GenBank/DDBJ whole genome shotgun (WGS) entry which is preliminary data.</text>
</comment>
<protein>
    <submittedName>
        <fullName evidence="11">Efflux RND transporter periplasmic adaptor subunit</fullName>
    </submittedName>
</protein>
<comment type="subcellular location">
    <subcellularLocation>
        <location evidence="1">Cell membrane</location>
    </subcellularLocation>
</comment>
<feature type="domain" description="Multidrug resistance protein MdtA-like alpha-helical hairpin" evidence="7">
    <location>
        <begin position="128"/>
        <end position="195"/>
    </location>
</feature>
<comment type="similarity">
    <text evidence="2">Belongs to the membrane fusion protein (MFP) (TC 8.A.1) family.</text>
</comment>
<dbReference type="Pfam" id="PF25989">
    <property type="entry name" value="YknX_C"/>
    <property type="match status" value="1"/>
</dbReference>
<dbReference type="Gene3D" id="2.40.420.20">
    <property type="match status" value="1"/>
</dbReference>
<reference evidence="11" key="1">
    <citation type="submission" date="2023-05" db="EMBL/GenBank/DDBJ databases">
        <title>Whole genome sequence of Commensalibacter sp.</title>
        <authorList>
            <person name="Charoenyingcharoen P."/>
            <person name="Yukphan P."/>
        </authorList>
    </citation>
    <scope>NUCLEOTIDE SEQUENCE</scope>
    <source>
        <strain evidence="11">TBRC 16381</strain>
    </source>
</reference>
<evidence type="ECO:0000256" key="4">
    <source>
        <dbReference type="ARBA" id="ARBA00022519"/>
    </source>
</evidence>
<evidence type="ECO:0000256" key="3">
    <source>
        <dbReference type="ARBA" id="ARBA00022475"/>
    </source>
</evidence>
<evidence type="ECO:0000259" key="9">
    <source>
        <dbReference type="Pfam" id="PF25944"/>
    </source>
</evidence>
<evidence type="ECO:0000256" key="1">
    <source>
        <dbReference type="ARBA" id="ARBA00004236"/>
    </source>
</evidence>
<dbReference type="PANTHER" id="PTHR30469:SF12">
    <property type="entry name" value="MULTIDRUG RESISTANCE PROTEIN MDTA"/>
    <property type="match status" value="1"/>
</dbReference>
<dbReference type="InterPro" id="IPR058624">
    <property type="entry name" value="MdtA-like_HH"/>
</dbReference>
<dbReference type="RefSeq" id="WP_281447789.1">
    <property type="nucleotide sequence ID" value="NZ_JASBAO010000001.1"/>
</dbReference>
<evidence type="ECO:0000256" key="6">
    <source>
        <dbReference type="SAM" id="Phobius"/>
    </source>
</evidence>
<dbReference type="NCBIfam" id="TIGR01730">
    <property type="entry name" value="RND_mfp"/>
    <property type="match status" value="1"/>
</dbReference>
<keyword evidence="5 6" id="KW-0472">Membrane</keyword>
<keyword evidence="6" id="KW-0812">Transmembrane</keyword>
<dbReference type="Pfam" id="PF25944">
    <property type="entry name" value="Beta-barrel_RND"/>
    <property type="match status" value="1"/>
</dbReference>
<dbReference type="SUPFAM" id="SSF111369">
    <property type="entry name" value="HlyD-like secretion proteins"/>
    <property type="match status" value="1"/>
</dbReference>
<dbReference type="InterPro" id="IPR058625">
    <property type="entry name" value="MdtA-like_BSH"/>
</dbReference>
<dbReference type="Gene3D" id="2.40.50.100">
    <property type="match status" value="1"/>
</dbReference>
<keyword evidence="3" id="KW-1003">Cell membrane</keyword>
<evidence type="ECO:0000313" key="12">
    <source>
        <dbReference type="Proteomes" id="UP001431634"/>
    </source>
</evidence>
<keyword evidence="6" id="KW-1133">Transmembrane helix</keyword>
<dbReference type="Proteomes" id="UP001431634">
    <property type="component" value="Unassembled WGS sequence"/>
</dbReference>
<dbReference type="Gene3D" id="2.40.30.170">
    <property type="match status" value="1"/>
</dbReference>
<sequence>MSPTPSSPNSNPSDQPSSQNYRWVKRIFLLLAIIVIVIIAYRSIYSFISKPSEETHDRAKPVAVASITNTDVPIIFTELGTVIPIANITVPARISGYLQHVYFTEGQMVKKGDLLALIDPRPYEALKAQYEGTLHSDMALLKQARLDNARYQKLLKQNSIAPMTAQDQEYKVAQLEAQIKTDKALIKQQELNLMYCYIRATADGRIGIRQVDAGNYVTEGQSGGLATLTQMTPISVILTIPENRLSIVLDGLKKYKSLNVEAWNSDNTKKLAIGSTSVLDSQIDTSTGTVRLRAIFPNAQWELFPNQFVNAHLLVDTLHDVLTIPNNAIQTGPDGSFVYVVQPDSTVKLQNIKTGYNDGEHTVVVSGLKLHDKVVTDGIDQLRNGAKIVVPQSPKNTQKNNP</sequence>
<dbReference type="InterPro" id="IPR058626">
    <property type="entry name" value="MdtA-like_b-barrel"/>
</dbReference>
<keyword evidence="12" id="KW-1185">Reference proteome</keyword>
<dbReference type="Gene3D" id="1.10.287.470">
    <property type="entry name" value="Helix hairpin bin"/>
    <property type="match status" value="1"/>
</dbReference>
<feature type="domain" description="YknX-like C-terminal permuted SH3-like" evidence="10">
    <location>
        <begin position="321"/>
        <end position="389"/>
    </location>
</feature>
<accession>A0ABT6Q0N7</accession>
<dbReference type="InterPro" id="IPR058637">
    <property type="entry name" value="YknX-like_C"/>
</dbReference>
<dbReference type="InterPro" id="IPR006143">
    <property type="entry name" value="RND_pump_MFP"/>
</dbReference>
<evidence type="ECO:0000256" key="5">
    <source>
        <dbReference type="ARBA" id="ARBA00023136"/>
    </source>
</evidence>
<dbReference type="PANTHER" id="PTHR30469">
    <property type="entry name" value="MULTIDRUG RESISTANCE PROTEIN MDTA"/>
    <property type="match status" value="1"/>
</dbReference>
<dbReference type="Pfam" id="PF25917">
    <property type="entry name" value="BSH_RND"/>
    <property type="match status" value="1"/>
</dbReference>
<dbReference type="EMBL" id="JASBAO010000001">
    <property type="protein sequence ID" value="MDI2090660.1"/>
    <property type="molecule type" value="Genomic_DNA"/>
</dbReference>
<name>A0ABT6Q0N7_9PROT</name>